<reference evidence="3" key="1">
    <citation type="submission" date="2022-04" db="EMBL/GenBank/DDBJ databases">
        <authorList>
            <person name="Ren T."/>
        </authorList>
    </citation>
    <scope>NUCLEOTIDE SEQUENCE</scope>
    <source>
        <strain evidence="3">F63249</strain>
    </source>
</reference>
<protein>
    <submittedName>
        <fullName evidence="3">Lipocalin family protein</fullName>
    </submittedName>
</protein>
<sequence length="137" mass="15049">MKTIKHLGLLVLALLTINCSGDDDNNSDGELTVRELLISGKWYNESVTPGSYTDCEKMSYIQFSNNGTFTIENFEIVAGNCESFGINTASFTLTNNTDITISFEGDTINAEIISITENLLTINTDNDETVVFDKIEG</sequence>
<organism evidence="3 4">
    <name type="scientific">Psychroserpens algicola</name>
    <dbReference type="NCBI Taxonomy" id="1719034"/>
    <lineage>
        <taxon>Bacteria</taxon>
        <taxon>Pseudomonadati</taxon>
        <taxon>Bacteroidota</taxon>
        <taxon>Flavobacteriia</taxon>
        <taxon>Flavobacteriales</taxon>
        <taxon>Flavobacteriaceae</taxon>
        <taxon>Psychroserpens</taxon>
    </lineage>
</organism>
<dbReference type="RefSeq" id="WP_248413474.1">
    <property type="nucleotide sequence ID" value="NZ_JALPQF010000013.1"/>
</dbReference>
<evidence type="ECO:0000313" key="3">
    <source>
        <dbReference type="EMBL" id="MCK8481609.1"/>
    </source>
</evidence>
<feature type="chain" id="PRO_5046978570" evidence="1">
    <location>
        <begin position="22"/>
        <end position="137"/>
    </location>
</feature>
<dbReference type="EMBL" id="JALPQF010000013">
    <property type="protein sequence ID" value="MCK8481609.1"/>
    <property type="molecule type" value="Genomic_DNA"/>
</dbReference>
<accession>A0ABT0HB64</accession>
<dbReference type="Proteomes" id="UP001203687">
    <property type="component" value="Unassembled WGS sequence"/>
</dbReference>
<feature type="domain" description="Lipocalin-like" evidence="2">
    <location>
        <begin position="38"/>
        <end position="122"/>
    </location>
</feature>
<proteinExistence type="predicted"/>
<gene>
    <name evidence="3" type="ORF">MUY34_13340</name>
</gene>
<comment type="caution">
    <text evidence="3">The sequence shown here is derived from an EMBL/GenBank/DDBJ whole genome shotgun (WGS) entry which is preliminary data.</text>
</comment>
<keyword evidence="1" id="KW-0732">Signal</keyword>
<dbReference type="InterPro" id="IPR024311">
    <property type="entry name" value="Lipocalin-like"/>
</dbReference>
<dbReference type="Pfam" id="PF13648">
    <property type="entry name" value="Lipocalin_4"/>
    <property type="match status" value="1"/>
</dbReference>
<evidence type="ECO:0000256" key="1">
    <source>
        <dbReference type="SAM" id="SignalP"/>
    </source>
</evidence>
<keyword evidence="4" id="KW-1185">Reference proteome</keyword>
<name>A0ABT0HB64_9FLAO</name>
<evidence type="ECO:0000259" key="2">
    <source>
        <dbReference type="Pfam" id="PF13648"/>
    </source>
</evidence>
<feature type="signal peptide" evidence="1">
    <location>
        <begin position="1"/>
        <end position="21"/>
    </location>
</feature>
<evidence type="ECO:0000313" key="4">
    <source>
        <dbReference type="Proteomes" id="UP001203687"/>
    </source>
</evidence>